<keyword evidence="12" id="KW-1185">Reference proteome</keyword>
<gene>
    <name evidence="11" type="ORF">CQA76_05445</name>
</gene>
<proteinExistence type="inferred from homology"/>
<organism evidence="11 12">
    <name type="scientific">Campylobacter aviculae</name>
    <dbReference type="NCBI Taxonomy" id="2510190"/>
    <lineage>
        <taxon>Bacteria</taxon>
        <taxon>Pseudomonadati</taxon>
        <taxon>Campylobacterota</taxon>
        <taxon>Epsilonproteobacteria</taxon>
        <taxon>Campylobacterales</taxon>
        <taxon>Campylobacteraceae</taxon>
        <taxon>Campylobacter</taxon>
    </lineage>
</organism>
<name>A0A4U7BU72_9BACT</name>
<keyword evidence="7 9" id="KW-0472">Membrane</keyword>
<feature type="transmembrane region" description="Helical" evidence="9">
    <location>
        <begin position="138"/>
        <end position="162"/>
    </location>
</feature>
<evidence type="ECO:0000313" key="12">
    <source>
        <dbReference type="Proteomes" id="UP000310353"/>
    </source>
</evidence>
<sequence>MNFEAIFHFFGNSSMITYIVLVWLSLYFILSFAIFFAKMTYLATWKSKEKESLETLLLGEKDLSRTDSILRKCTDTTLAHLEIYKNLANRRASGGLTWLSIVASTSPFIGLFGTVISILETFGGLGSQNSLSIIAPKISEALVATGCGILVAIPAYTFHLIIKAKAFELLSIIDSEIKVLSSNNN</sequence>
<evidence type="ECO:0000256" key="9">
    <source>
        <dbReference type="SAM" id="Phobius"/>
    </source>
</evidence>
<dbReference type="Pfam" id="PF01618">
    <property type="entry name" value="MotA_ExbB"/>
    <property type="match status" value="1"/>
</dbReference>
<feature type="domain" description="MotA/TolQ/ExbB proton channel" evidence="10">
    <location>
        <begin position="81"/>
        <end position="172"/>
    </location>
</feature>
<keyword evidence="4 9" id="KW-0812">Transmembrane</keyword>
<feature type="transmembrane region" description="Helical" evidence="9">
    <location>
        <begin position="15"/>
        <end position="37"/>
    </location>
</feature>
<comment type="subcellular location">
    <subcellularLocation>
        <location evidence="1">Cell inner membrane</location>
        <topology evidence="1">Multi-pass membrane protein</topology>
    </subcellularLocation>
    <subcellularLocation>
        <location evidence="8">Membrane</location>
        <topology evidence="8">Multi-pass membrane protein</topology>
    </subcellularLocation>
</comment>
<evidence type="ECO:0000256" key="3">
    <source>
        <dbReference type="ARBA" id="ARBA00022475"/>
    </source>
</evidence>
<keyword evidence="2 8" id="KW-0813">Transport</keyword>
<evidence type="ECO:0000256" key="5">
    <source>
        <dbReference type="ARBA" id="ARBA00022927"/>
    </source>
</evidence>
<dbReference type="Proteomes" id="UP000310353">
    <property type="component" value="Unassembled WGS sequence"/>
</dbReference>
<keyword evidence="6 9" id="KW-1133">Transmembrane helix</keyword>
<evidence type="ECO:0000256" key="6">
    <source>
        <dbReference type="ARBA" id="ARBA00022989"/>
    </source>
</evidence>
<dbReference type="GO" id="GO:0017038">
    <property type="term" value="P:protein import"/>
    <property type="evidence" value="ECO:0007669"/>
    <property type="project" value="TreeGrafter"/>
</dbReference>
<accession>A0A4U7BU72</accession>
<evidence type="ECO:0000256" key="1">
    <source>
        <dbReference type="ARBA" id="ARBA00004429"/>
    </source>
</evidence>
<protein>
    <submittedName>
        <fullName evidence="11">MotA/TolQ/ExbB proton channel family protein</fullName>
    </submittedName>
</protein>
<comment type="caution">
    <text evidence="11">The sequence shown here is derived from an EMBL/GenBank/DDBJ whole genome shotgun (WGS) entry which is preliminary data.</text>
</comment>
<dbReference type="AlphaFoldDB" id="A0A4U7BU72"/>
<evidence type="ECO:0000256" key="8">
    <source>
        <dbReference type="RuleBase" id="RU004057"/>
    </source>
</evidence>
<evidence type="ECO:0000259" key="10">
    <source>
        <dbReference type="Pfam" id="PF01618"/>
    </source>
</evidence>
<comment type="similarity">
    <text evidence="8">Belongs to the exbB/tolQ family.</text>
</comment>
<evidence type="ECO:0000313" key="11">
    <source>
        <dbReference type="EMBL" id="TKX31897.1"/>
    </source>
</evidence>
<evidence type="ECO:0000256" key="4">
    <source>
        <dbReference type="ARBA" id="ARBA00022692"/>
    </source>
</evidence>
<dbReference type="EMBL" id="NXMA01000008">
    <property type="protein sequence ID" value="TKX31897.1"/>
    <property type="molecule type" value="Genomic_DNA"/>
</dbReference>
<dbReference type="OrthoDB" id="9805133at2"/>
<dbReference type="RefSeq" id="WP_137622421.1">
    <property type="nucleotide sequence ID" value="NZ_NXMA01000008.1"/>
</dbReference>
<dbReference type="PANTHER" id="PTHR30625:SF15">
    <property type="entry name" value="BIOPOLYMER TRANSPORT PROTEIN EXBB"/>
    <property type="match status" value="1"/>
</dbReference>
<evidence type="ECO:0000256" key="2">
    <source>
        <dbReference type="ARBA" id="ARBA00022448"/>
    </source>
</evidence>
<reference evidence="11 12" key="1">
    <citation type="submission" date="2018-05" db="EMBL/GenBank/DDBJ databases">
        <title>Novel Campyloabacter and Helicobacter Species and Strains.</title>
        <authorList>
            <person name="Mannion A.J."/>
            <person name="Shen Z."/>
            <person name="Fox J.G."/>
        </authorList>
    </citation>
    <scope>NUCLEOTIDE SEQUENCE [LARGE SCALE GENOMIC DNA]</scope>
    <source>
        <strain evidence="12">MIT17-670</strain>
    </source>
</reference>
<dbReference type="GO" id="GO:0005886">
    <property type="term" value="C:plasma membrane"/>
    <property type="evidence" value="ECO:0007669"/>
    <property type="project" value="UniProtKB-SubCell"/>
</dbReference>
<evidence type="ECO:0000256" key="7">
    <source>
        <dbReference type="ARBA" id="ARBA00023136"/>
    </source>
</evidence>
<keyword evidence="5 8" id="KW-0653">Protein transport</keyword>
<dbReference type="InterPro" id="IPR050790">
    <property type="entry name" value="ExbB/TolQ_transport"/>
</dbReference>
<keyword evidence="3" id="KW-1003">Cell membrane</keyword>
<feature type="transmembrane region" description="Helical" evidence="9">
    <location>
        <begin position="95"/>
        <end position="118"/>
    </location>
</feature>
<dbReference type="InterPro" id="IPR002898">
    <property type="entry name" value="MotA_ExbB_proton_chnl"/>
</dbReference>
<dbReference type="PANTHER" id="PTHR30625">
    <property type="entry name" value="PROTEIN TOLQ"/>
    <property type="match status" value="1"/>
</dbReference>